<keyword evidence="3" id="KW-1185">Reference proteome</keyword>
<accession>A0A1X6NY31</accession>
<name>A0A1X6NY31_PORUM</name>
<protein>
    <submittedName>
        <fullName evidence="2">Uncharacterized protein</fullName>
    </submittedName>
</protein>
<evidence type="ECO:0000256" key="1">
    <source>
        <dbReference type="SAM" id="MobiDB-lite"/>
    </source>
</evidence>
<evidence type="ECO:0000313" key="3">
    <source>
        <dbReference type="Proteomes" id="UP000218209"/>
    </source>
</evidence>
<feature type="compositionally biased region" description="Low complexity" evidence="1">
    <location>
        <begin position="145"/>
        <end position="159"/>
    </location>
</feature>
<dbReference type="EMBL" id="KV918993">
    <property type="protein sequence ID" value="OSX73492.1"/>
    <property type="molecule type" value="Genomic_DNA"/>
</dbReference>
<evidence type="ECO:0000313" key="2">
    <source>
        <dbReference type="EMBL" id="OSX73492.1"/>
    </source>
</evidence>
<dbReference type="AlphaFoldDB" id="A0A1X6NY31"/>
<dbReference type="Proteomes" id="UP000218209">
    <property type="component" value="Unassembled WGS sequence"/>
</dbReference>
<gene>
    <name evidence="2" type="ORF">BU14_0342s0012</name>
</gene>
<proteinExistence type="predicted"/>
<sequence>MAPPSLRRGGRPRGAAAACAAAAADLVAAAAAASAATPTAPPPTLLSIGCAAPAAVAAFHDDVGWPGTAYVDPHRDTYAALRTGRAVAPPRGAAACVVGAARAAAAAAAAAVAATPVAGPPGAVDPVTLQQGGVAVVAGGGGAGSPSSTTTRTRGTTWRQSWSWTPAAALPTGGGCRYTACPPRWRRDRGVALCARGGWRAARSAARPERPCRCAGGVRCSTAAQSCVPAWRVPAALA</sequence>
<dbReference type="InterPro" id="IPR032801">
    <property type="entry name" value="PXL2A/B/C"/>
</dbReference>
<organism evidence="2 3">
    <name type="scientific">Porphyra umbilicalis</name>
    <name type="common">Purple laver</name>
    <name type="synonym">Red alga</name>
    <dbReference type="NCBI Taxonomy" id="2786"/>
    <lineage>
        <taxon>Eukaryota</taxon>
        <taxon>Rhodophyta</taxon>
        <taxon>Bangiophyceae</taxon>
        <taxon>Bangiales</taxon>
        <taxon>Bangiaceae</taxon>
        <taxon>Porphyra</taxon>
    </lineage>
</organism>
<feature type="region of interest" description="Disordered" evidence="1">
    <location>
        <begin position="138"/>
        <end position="159"/>
    </location>
</feature>
<reference evidence="2 3" key="1">
    <citation type="submission" date="2017-03" db="EMBL/GenBank/DDBJ databases">
        <title>WGS assembly of Porphyra umbilicalis.</title>
        <authorList>
            <person name="Brawley S.H."/>
            <person name="Blouin N.A."/>
            <person name="Ficko-Blean E."/>
            <person name="Wheeler G.L."/>
            <person name="Lohr M."/>
            <person name="Goodson H.V."/>
            <person name="Jenkins J.W."/>
            <person name="Blaby-Haas C.E."/>
            <person name="Helliwell K.E."/>
            <person name="Chan C."/>
            <person name="Marriage T."/>
            <person name="Bhattacharya D."/>
            <person name="Klein A.S."/>
            <person name="Badis Y."/>
            <person name="Brodie J."/>
            <person name="Cao Y."/>
            <person name="Collen J."/>
            <person name="Dittami S.M."/>
            <person name="Gachon C.M."/>
            <person name="Green B.R."/>
            <person name="Karpowicz S."/>
            <person name="Kim J.W."/>
            <person name="Kudahl U."/>
            <person name="Lin S."/>
            <person name="Michel G."/>
            <person name="Mittag M."/>
            <person name="Olson B.J."/>
            <person name="Pangilinan J."/>
            <person name="Peng Y."/>
            <person name="Qiu H."/>
            <person name="Shu S."/>
            <person name="Singer J.T."/>
            <person name="Smith A.G."/>
            <person name="Sprecher B.N."/>
            <person name="Wagner V."/>
            <person name="Wang W."/>
            <person name="Wang Z.-Y."/>
            <person name="Yan J."/>
            <person name="Yarish C."/>
            <person name="Zoeuner-Riek S."/>
            <person name="Zhuang Y."/>
            <person name="Zou Y."/>
            <person name="Lindquist E.A."/>
            <person name="Grimwood J."/>
            <person name="Barry K."/>
            <person name="Rokhsar D.S."/>
            <person name="Schmutz J."/>
            <person name="Stiller J.W."/>
            <person name="Grossman A.R."/>
            <person name="Prochnik S.E."/>
        </authorList>
    </citation>
    <scope>NUCLEOTIDE SEQUENCE [LARGE SCALE GENOMIC DNA]</scope>
    <source>
        <strain evidence="2">4086291</strain>
    </source>
</reference>
<dbReference type="Pfam" id="PF13911">
    <property type="entry name" value="AhpC-TSA_2"/>
    <property type="match status" value="1"/>
</dbReference>